<dbReference type="PROSITE" id="PS51819">
    <property type="entry name" value="VOC"/>
    <property type="match status" value="2"/>
</dbReference>
<dbReference type="InterPro" id="IPR037523">
    <property type="entry name" value="VOC_core"/>
</dbReference>
<dbReference type="PANTHER" id="PTHR33993">
    <property type="entry name" value="GLYOXALASE-RELATED"/>
    <property type="match status" value="1"/>
</dbReference>
<dbReference type="InterPro" id="IPR052164">
    <property type="entry name" value="Anthracycline_SecMetBiosynth"/>
</dbReference>
<organism evidence="2 3">
    <name type="scientific">Streptomyces smyrnaeus</name>
    <dbReference type="NCBI Taxonomy" id="1387713"/>
    <lineage>
        <taxon>Bacteria</taxon>
        <taxon>Bacillati</taxon>
        <taxon>Actinomycetota</taxon>
        <taxon>Actinomycetes</taxon>
        <taxon>Kitasatosporales</taxon>
        <taxon>Streptomycetaceae</taxon>
        <taxon>Streptomyces</taxon>
    </lineage>
</organism>
<proteinExistence type="predicted"/>
<evidence type="ECO:0000313" key="2">
    <source>
        <dbReference type="EMBL" id="MBO8196879.1"/>
    </source>
</evidence>
<name>A0ABS3XNA0_9ACTN</name>
<accession>A0ABS3XNA0</accession>
<dbReference type="InterPro" id="IPR029068">
    <property type="entry name" value="Glyas_Bleomycin-R_OHBP_Dase"/>
</dbReference>
<evidence type="ECO:0000313" key="3">
    <source>
        <dbReference type="Proteomes" id="UP000721954"/>
    </source>
</evidence>
<protein>
    <submittedName>
        <fullName evidence="2">VOC family protein</fullName>
    </submittedName>
</protein>
<evidence type="ECO:0000259" key="1">
    <source>
        <dbReference type="PROSITE" id="PS51819"/>
    </source>
</evidence>
<dbReference type="CDD" id="cd07247">
    <property type="entry name" value="SgaA_N_like"/>
    <property type="match status" value="1"/>
</dbReference>
<dbReference type="Proteomes" id="UP000721954">
    <property type="component" value="Unassembled WGS sequence"/>
</dbReference>
<dbReference type="EMBL" id="JAFFZM010000001">
    <property type="protein sequence ID" value="MBO8196879.1"/>
    <property type="molecule type" value="Genomic_DNA"/>
</dbReference>
<dbReference type="RefSeq" id="WP_209208757.1">
    <property type="nucleotide sequence ID" value="NZ_JAFFZM010000001.1"/>
</dbReference>
<keyword evidence="3" id="KW-1185">Reference proteome</keyword>
<sequence>MPEPMSYPPGAPCWAELHTPDQAASERFYTAVLGWGHLHAGPAYDHYGYATWQRHMVAGIAPFEPGTDGDGEETASWIVSFTADSADELADRVVAAGGEVTHGPEDFGVLGRAVVAVDPAGAHVGFWQPRAHLGTGLYREPSALCWAELAVHDTGAADRFYEAVLGLRTTEYTAAGEEHYAAFRLPARAADEPLGEAVAGRTVLGAEQREAEPFWMPYFGTRDAKETASVARREGATVLYEGANGEGRGVAVLRDPQGAVLALLELPA</sequence>
<feature type="domain" description="VOC" evidence="1">
    <location>
        <begin position="143"/>
        <end position="266"/>
    </location>
</feature>
<dbReference type="Pfam" id="PF00903">
    <property type="entry name" value="Glyoxalase"/>
    <property type="match status" value="2"/>
</dbReference>
<reference evidence="2 3" key="1">
    <citation type="submission" date="2021-02" db="EMBL/GenBank/DDBJ databases">
        <title>Streptomyces spirodelae sp. nov., isolated from duckweed.</title>
        <authorList>
            <person name="Saimee Y."/>
            <person name="Duangmal K."/>
        </authorList>
    </citation>
    <scope>NUCLEOTIDE SEQUENCE [LARGE SCALE GENOMIC DNA]</scope>
    <source>
        <strain evidence="2 3">DSM 42105</strain>
    </source>
</reference>
<comment type="caution">
    <text evidence="2">The sequence shown here is derived from an EMBL/GenBank/DDBJ whole genome shotgun (WGS) entry which is preliminary data.</text>
</comment>
<dbReference type="SUPFAM" id="SSF54593">
    <property type="entry name" value="Glyoxalase/Bleomycin resistance protein/Dihydroxybiphenyl dioxygenase"/>
    <property type="match status" value="2"/>
</dbReference>
<dbReference type="InterPro" id="IPR004360">
    <property type="entry name" value="Glyas_Fos-R_dOase_dom"/>
</dbReference>
<dbReference type="PANTHER" id="PTHR33993:SF14">
    <property type="entry name" value="GB|AAF24581.1"/>
    <property type="match status" value="1"/>
</dbReference>
<dbReference type="Gene3D" id="3.10.180.10">
    <property type="entry name" value="2,3-Dihydroxybiphenyl 1,2-Dioxygenase, domain 1"/>
    <property type="match status" value="2"/>
</dbReference>
<feature type="domain" description="VOC" evidence="1">
    <location>
        <begin position="11"/>
        <end position="129"/>
    </location>
</feature>
<gene>
    <name evidence="2" type="ORF">JW613_00920</name>
</gene>
<dbReference type="GeneID" id="96257145"/>